<reference evidence="1" key="1">
    <citation type="submission" date="2022-10" db="EMBL/GenBank/DDBJ databases">
        <title>Description of Fervidibacillus gen. nov. in the family Fervidibacillaceae fam. nov. with two species, Fervidibacillus albus sp. nov., and Fervidibacillus halotolerans sp. nov., isolated from tidal flat sediments.</title>
        <authorList>
            <person name="Kwon K.K."/>
            <person name="Yang S.-H."/>
        </authorList>
    </citation>
    <scope>NUCLEOTIDE SEQUENCE</scope>
    <source>
        <strain evidence="1">JCM 19140</strain>
    </source>
</reference>
<dbReference type="Proteomes" id="UP001209318">
    <property type="component" value="Unassembled WGS sequence"/>
</dbReference>
<dbReference type="InterPro" id="IPR043751">
    <property type="entry name" value="DUF5696"/>
</dbReference>
<gene>
    <name evidence="1" type="ORF">OEV98_03540</name>
</gene>
<accession>A0AAE3IQM7</accession>
<protein>
    <submittedName>
        <fullName evidence="1">DUF5696 domain-containing protein</fullName>
    </submittedName>
</protein>
<dbReference type="RefSeq" id="WP_263071821.1">
    <property type="nucleotide sequence ID" value="NZ_JAOUSF010000001.1"/>
</dbReference>
<dbReference type="EMBL" id="JAOUSF010000001">
    <property type="protein sequence ID" value="MCU9612637.1"/>
    <property type="molecule type" value="Genomic_DNA"/>
</dbReference>
<dbReference type="AlphaFoldDB" id="A0AAE3IQM7"/>
<evidence type="ECO:0000313" key="2">
    <source>
        <dbReference type="Proteomes" id="UP001209318"/>
    </source>
</evidence>
<name>A0AAE3IQM7_9BACI</name>
<sequence>MKKILITGLIVLLVFVSITTAKPLPNSVEAAESNEQNQQELHKLKMDLMVENEDLAFYMNKDTFEFAITVKSTGDIWFSNPKDKEQDAIATGVSKDQLQSQLFIKYFNAKAQEGTMNSYTDSVAINQAGAEEIENGVKVIYKLGKEVDGHLIPNFISIERMESFLEKMDQEGKELIDSIYKRDEELAVYSLRTGSAEFKQKKAETYFTEAGYTLEDYIADNEANGVESTAGAVFTIPVEYTLDGDKFVATIPVDEVEYNEAFPLTEIRLLEFFGAGNLTDDGYIFVPDGSGALIHFNNNKTQATTYVAKVYGEDETIKYETVTHSDKDLSARMPVFGLKKGNQAYLAVIEDGESYASIYGDVAGKTNSYNTSFAEFNYLPNGESSLDSMTGTGVLQLYQDKPYDGNFRVTYGFLSGDNASYAGMASYYQNYLVDQGVFTEKVDNEELPFYLGVIGAVNIKKKFLGIPYQGTEILTSYNQTKELIEKLKNEQINNIKVKYSGWFNGGLNHSYPKNVNTINALEKELSMKSFQDYLKEEKIPLFMDVDFGYVYQDTLFDGFSSSKQSTRYFDNSLAKLVEYNIATKTIGMGEDDTKTKYILNSSNYKDLVNNFLEDSNKDSLTGLSLRTITSSVSSDFSSKHFVDRQGSVQNTVEALQTLQEADLQLMGNNSNAYAFGYTTDIVNAPMDSNRYKIIDETVPFYQMVIRGYIDYAGKPLNLADDYQQELLKSIETGAGIYFEWIYADNAILKETEYENLYSVNYEGWIEEATTLYNELNAKLQAIHGKTIKDHRQIKENVYEVTYENNVKVYVNYTNTDMNYNGIVIKANDFAVEERAI</sequence>
<proteinExistence type="predicted"/>
<keyword evidence="2" id="KW-1185">Reference proteome</keyword>
<organism evidence="1 2">
    <name type="scientific">Perspicuibacillus lycopersici</name>
    <dbReference type="NCBI Taxonomy" id="1325689"/>
    <lineage>
        <taxon>Bacteria</taxon>
        <taxon>Bacillati</taxon>
        <taxon>Bacillota</taxon>
        <taxon>Bacilli</taxon>
        <taxon>Bacillales</taxon>
        <taxon>Bacillaceae</taxon>
        <taxon>Perspicuibacillus</taxon>
    </lineage>
</organism>
<dbReference type="Pfam" id="PF18952">
    <property type="entry name" value="DUF5696"/>
    <property type="match status" value="1"/>
</dbReference>
<evidence type="ECO:0000313" key="1">
    <source>
        <dbReference type="EMBL" id="MCU9612637.1"/>
    </source>
</evidence>
<comment type="caution">
    <text evidence="1">The sequence shown here is derived from an EMBL/GenBank/DDBJ whole genome shotgun (WGS) entry which is preliminary data.</text>
</comment>